<dbReference type="SMART" id="SM00945">
    <property type="entry name" value="ProQ"/>
    <property type="match status" value="1"/>
</dbReference>
<keyword evidence="3" id="KW-0143">Chaperone</keyword>
<keyword evidence="1" id="KW-0963">Cytoplasm</keyword>
<organism evidence="6 7">
    <name type="scientific">Uliginosibacterium silvisoli</name>
    <dbReference type="NCBI Taxonomy" id="3114758"/>
    <lineage>
        <taxon>Bacteria</taxon>
        <taxon>Pseudomonadati</taxon>
        <taxon>Pseudomonadota</taxon>
        <taxon>Betaproteobacteria</taxon>
        <taxon>Rhodocyclales</taxon>
        <taxon>Zoogloeaceae</taxon>
        <taxon>Uliginosibacterium</taxon>
    </lineage>
</organism>
<dbReference type="InterPro" id="IPR036442">
    <property type="entry name" value="ProQ/FinO_sf"/>
</dbReference>
<dbReference type="SUPFAM" id="SSF48657">
    <property type="entry name" value="FinO-like"/>
    <property type="match status" value="1"/>
</dbReference>
<evidence type="ECO:0000259" key="5">
    <source>
        <dbReference type="SMART" id="SM00945"/>
    </source>
</evidence>
<dbReference type="Pfam" id="PF04352">
    <property type="entry name" value="ProQ"/>
    <property type="match status" value="1"/>
</dbReference>
<dbReference type="EMBL" id="JAYXHS010000001">
    <property type="protein sequence ID" value="MEC5384848.1"/>
    <property type="molecule type" value="Genomic_DNA"/>
</dbReference>
<evidence type="ECO:0000313" key="6">
    <source>
        <dbReference type="EMBL" id="MEC5384848.1"/>
    </source>
</evidence>
<gene>
    <name evidence="6" type="ORF">VVD49_03895</name>
</gene>
<accession>A0ABU6JZC2</accession>
<dbReference type="Proteomes" id="UP001331561">
    <property type="component" value="Unassembled WGS sequence"/>
</dbReference>
<dbReference type="PANTHER" id="PTHR38106:SF1">
    <property type="entry name" value="RNA CHAPERONE PROQ"/>
    <property type="match status" value="1"/>
</dbReference>
<name>A0ABU6JZC2_9RHOO</name>
<evidence type="ECO:0000256" key="1">
    <source>
        <dbReference type="ARBA" id="ARBA00022490"/>
    </source>
</evidence>
<evidence type="ECO:0000256" key="4">
    <source>
        <dbReference type="SAM" id="MobiDB-lite"/>
    </source>
</evidence>
<evidence type="ECO:0000313" key="7">
    <source>
        <dbReference type="Proteomes" id="UP001331561"/>
    </source>
</evidence>
<dbReference type="RefSeq" id="WP_327597814.1">
    <property type="nucleotide sequence ID" value="NZ_JAYXHS010000001.1"/>
</dbReference>
<feature type="compositionally biased region" description="Basic and acidic residues" evidence="4">
    <location>
        <begin position="120"/>
        <end position="131"/>
    </location>
</feature>
<evidence type="ECO:0000256" key="2">
    <source>
        <dbReference type="ARBA" id="ARBA00022884"/>
    </source>
</evidence>
<protein>
    <submittedName>
        <fullName evidence="6">ProQ/FINO family protein</fullName>
    </submittedName>
</protein>
<proteinExistence type="predicted"/>
<dbReference type="InterPro" id="IPR016103">
    <property type="entry name" value="ProQ/FinO"/>
</dbReference>
<reference evidence="6 7" key="1">
    <citation type="submission" date="2024-01" db="EMBL/GenBank/DDBJ databases">
        <title>Uliginosibacterium soil sp. nov.</title>
        <authorList>
            <person name="Lv Y."/>
        </authorList>
    </citation>
    <scope>NUCLEOTIDE SEQUENCE [LARGE SCALE GENOMIC DNA]</scope>
    <source>
        <strain evidence="6 7">H3</strain>
    </source>
</reference>
<dbReference type="Gene3D" id="1.10.1710.10">
    <property type="entry name" value="ProQ/FinO domain"/>
    <property type="match status" value="1"/>
</dbReference>
<keyword evidence="7" id="KW-1185">Reference proteome</keyword>
<evidence type="ECO:0000256" key="3">
    <source>
        <dbReference type="ARBA" id="ARBA00023186"/>
    </source>
</evidence>
<feature type="domain" description="ProQ/FinO" evidence="5">
    <location>
        <begin position="9"/>
        <end position="116"/>
    </location>
</feature>
<dbReference type="InterPro" id="IPR023529">
    <property type="entry name" value="ProQ"/>
</dbReference>
<keyword evidence="2" id="KW-0694">RNA-binding</keyword>
<comment type="caution">
    <text evidence="6">The sequence shown here is derived from an EMBL/GenBank/DDBJ whole genome shotgun (WGS) entry which is preliminary data.</text>
</comment>
<dbReference type="PANTHER" id="PTHR38106">
    <property type="entry name" value="RNA CHAPERONE PROQ"/>
    <property type="match status" value="1"/>
</dbReference>
<sequence length="145" mass="16214">MTEISSTESQPSSARALLKQLQDAFPVIAEHRPLAIGIDKQLLEMRPATDRKQLRVALGVHTHSVRYLKAMQAATQRFDLAGTAVGEVSEEQRALASKELIERFRKQAEEHKAAKAAKAAAEKQARAEQERAQKLDQLLNKFSRK</sequence>
<feature type="region of interest" description="Disordered" evidence="4">
    <location>
        <begin position="112"/>
        <end position="131"/>
    </location>
</feature>